<proteinExistence type="predicted"/>
<sequence>MTPDNEHLRAQLSDARDAIGHLQEIITELVGQARENGHMTEADAERWDREVHAAVFRDAELLADGGDAIFEAEQHLRALRSGDDD</sequence>
<gene>
    <name evidence="1" type="ORF">NE857_26845</name>
</gene>
<reference evidence="1" key="1">
    <citation type="submission" date="2022-06" db="EMBL/GenBank/DDBJ databases">
        <authorList>
            <person name="Ping M."/>
        </authorList>
    </citation>
    <scope>NUCLEOTIDE SEQUENCE</scope>
    <source>
        <strain evidence="1">JCM11759T</strain>
    </source>
</reference>
<accession>A0ABY5D545</accession>
<dbReference type="Proteomes" id="UP001055940">
    <property type="component" value="Chromosome"/>
</dbReference>
<organism evidence="1 2">
    <name type="scientific">Nocardiopsis exhalans</name>
    <dbReference type="NCBI Taxonomy" id="163604"/>
    <lineage>
        <taxon>Bacteria</taxon>
        <taxon>Bacillati</taxon>
        <taxon>Actinomycetota</taxon>
        <taxon>Actinomycetes</taxon>
        <taxon>Streptosporangiales</taxon>
        <taxon>Nocardiopsidaceae</taxon>
        <taxon>Nocardiopsis</taxon>
    </lineage>
</organism>
<dbReference type="RefSeq" id="WP_254418173.1">
    <property type="nucleotide sequence ID" value="NZ_BAAAJB010000016.1"/>
</dbReference>
<keyword evidence="2" id="KW-1185">Reference proteome</keyword>
<protein>
    <submittedName>
        <fullName evidence="1">Uncharacterized protein</fullName>
    </submittedName>
</protein>
<dbReference type="EMBL" id="CP099837">
    <property type="protein sequence ID" value="USY18861.1"/>
    <property type="molecule type" value="Genomic_DNA"/>
</dbReference>
<evidence type="ECO:0000313" key="2">
    <source>
        <dbReference type="Proteomes" id="UP001055940"/>
    </source>
</evidence>
<evidence type="ECO:0000313" key="1">
    <source>
        <dbReference type="EMBL" id="USY18861.1"/>
    </source>
</evidence>
<name>A0ABY5D545_9ACTN</name>